<evidence type="ECO:0000313" key="10">
    <source>
        <dbReference type="EMBL" id="JAP48844.1"/>
    </source>
</evidence>
<evidence type="ECO:0000256" key="7">
    <source>
        <dbReference type="SAM" id="MobiDB-lite"/>
    </source>
</evidence>
<dbReference type="EMBL" id="GEEE01011062">
    <property type="protein sequence ID" value="JAP52163.1"/>
    <property type="molecule type" value="Transcribed_RNA"/>
</dbReference>
<evidence type="ECO:0000256" key="6">
    <source>
        <dbReference type="ARBA" id="ARBA00023136"/>
    </source>
</evidence>
<feature type="compositionally biased region" description="Polar residues" evidence="7">
    <location>
        <begin position="223"/>
        <end position="241"/>
    </location>
</feature>
<reference evidence="10" key="1">
    <citation type="submission" date="2016-01" db="EMBL/GenBank/DDBJ databases">
        <title>Reference transcriptome for the parasite Schistocephalus solidus: insights into the molecular evolution of parasitism.</title>
        <authorList>
            <person name="Hebert F.O."/>
            <person name="Grambauer S."/>
            <person name="Barber I."/>
            <person name="Landry C.R."/>
            <person name="Aubin-Horth N."/>
        </authorList>
    </citation>
    <scope>NUCLEOTIDE SEQUENCE</scope>
</reference>
<dbReference type="PANTHER" id="PTHR48020">
    <property type="entry name" value="PROTON MYO-INOSITOL COTRANSPORTER"/>
    <property type="match status" value="1"/>
</dbReference>
<evidence type="ECO:0000256" key="5">
    <source>
        <dbReference type="ARBA" id="ARBA00022989"/>
    </source>
</evidence>
<dbReference type="InterPro" id="IPR036259">
    <property type="entry name" value="MFS_trans_sf"/>
</dbReference>
<dbReference type="InterPro" id="IPR050814">
    <property type="entry name" value="Myo-inositol_Transporter"/>
</dbReference>
<dbReference type="PANTHER" id="PTHR48020:SF12">
    <property type="entry name" value="PROTON MYO-INOSITOL COTRANSPORTER"/>
    <property type="match status" value="1"/>
</dbReference>
<feature type="transmembrane region" description="Helical" evidence="8">
    <location>
        <begin position="506"/>
        <end position="525"/>
    </location>
</feature>
<dbReference type="AlphaFoldDB" id="A0A0X3PA96"/>
<gene>
    <name evidence="10" type="primary">MYCT</name>
    <name evidence="10" type="ORF">TR112445</name>
</gene>
<dbReference type="PRINTS" id="PR00171">
    <property type="entry name" value="SUGRTRNSPORT"/>
</dbReference>
<feature type="transmembrane region" description="Helical" evidence="8">
    <location>
        <begin position="72"/>
        <end position="91"/>
    </location>
</feature>
<dbReference type="PROSITE" id="PS50850">
    <property type="entry name" value="MFS"/>
    <property type="match status" value="1"/>
</dbReference>
<sequence>MLQLRRHFNLSYAYQETVVSATIVAAAIFSHASCPLNERFGRRPVITLASVLFIVGSLIMGAAFNLGSLICGRFVVGAGVGLASMTVPVYIAECSPSEIRGRLIVFYHLLITFGQVVAAVIDGIFQKDLVNGWRYMLGLGGLAALVQLLLMPLTCESPRWLAAHGRLSEAANVLRRIYPSETAVQQLLARMAKLYHSQPILDDQQEQVHGEKDSSTTTDDTSVNQPLLPSTSESEVFSSPQPSGCNLWRMLADPYTRRRLFAGCGLQLIQQLCGINTVMYYSASIISMAGIGSLQGATATGANSNSSQAVWLAALVAGVNCLASCLGLCLISRFSRRCLVLCSLSGVVLSLSLLAVTFQLIDARPLAVDLIEAVPFDLQGLDPKVVNMCATRSTCNTCISAHVCGFCYQLTADRRVVNGSCLISTALFSHTSAYGRCNSSQLTSAGDASHSRDLALFTMDYCPSAYGWLAVLGLILYLAFFAPGMGPLPWTINAELYPAWARNTGVAMATSANWLANFFVSLTFLSLTEWLTRPGVFWLYAAISLAGLIFLAFILPETRTHSMDDLQTRG</sequence>
<feature type="transmembrane region" description="Helical" evidence="8">
    <location>
        <begin position="278"/>
        <end position="297"/>
    </location>
</feature>
<organism evidence="10">
    <name type="scientific">Schistocephalus solidus</name>
    <name type="common">Tapeworm</name>
    <dbReference type="NCBI Taxonomy" id="70667"/>
    <lineage>
        <taxon>Eukaryota</taxon>
        <taxon>Metazoa</taxon>
        <taxon>Spiralia</taxon>
        <taxon>Lophotrochozoa</taxon>
        <taxon>Platyhelminthes</taxon>
        <taxon>Cestoda</taxon>
        <taxon>Eucestoda</taxon>
        <taxon>Diphyllobothriidea</taxon>
        <taxon>Diphyllobothriidae</taxon>
        <taxon>Schistocephalus</taxon>
    </lineage>
</organism>
<dbReference type="InterPro" id="IPR005828">
    <property type="entry name" value="MFS_sugar_transport-like"/>
</dbReference>
<feature type="transmembrane region" description="Helical" evidence="8">
    <location>
        <begin position="45"/>
        <end position="66"/>
    </location>
</feature>
<feature type="transmembrane region" description="Helical" evidence="8">
    <location>
        <begin position="12"/>
        <end position="33"/>
    </location>
</feature>
<dbReference type="InterPro" id="IPR005829">
    <property type="entry name" value="Sugar_transporter_CS"/>
</dbReference>
<evidence type="ECO:0000256" key="1">
    <source>
        <dbReference type="ARBA" id="ARBA00004141"/>
    </source>
</evidence>
<dbReference type="EMBL" id="GEEE01014381">
    <property type="protein sequence ID" value="JAP48844.1"/>
    <property type="molecule type" value="Transcribed_RNA"/>
</dbReference>
<dbReference type="InterPro" id="IPR020846">
    <property type="entry name" value="MFS_dom"/>
</dbReference>
<accession>A0A0X3PA96</accession>
<feature type="transmembrane region" description="Helical" evidence="8">
    <location>
        <begin position="338"/>
        <end position="361"/>
    </location>
</feature>
<dbReference type="SUPFAM" id="SSF103473">
    <property type="entry name" value="MFS general substrate transporter"/>
    <property type="match status" value="1"/>
</dbReference>
<feature type="domain" description="Major facilitator superfamily (MFS) profile" evidence="9">
    <location>
        <begin position="1"/>
        <end position="559"/>
    </location>
</feature>
<dbReference type="Pfam" id="PF00083">
    <property type="entry name" value="Sugar_tr"/>
    <property type="match status" value="2"/>
</dbReference>
<comment type="subcellular location">
    <subcellularLocation>
        <location evidence="1">Membrane</location>
        <topology evidence="1">Multi-pass membrane protein</topology>
    </subcellularLocation>
</comment>
<name>A0A0X3PA96_SCHSO</name>
<comment type="similarity">
    <text evidence="2">Belongs to the major facilitator superfamily. Sugar transporter (TC 2.A.1.1) family.</text>
</comment>
<evidence type="ECO:0000256" key="2">
    <source>
        <dbReference type="ARBA" id="ARBA00010992"/>
    </source>
</evidence>
<feature type="region of interest" description="Disordered" evidence="7">
    <location>
        <begin position="205"/>
        <end position="241"/>
    </location>
</feature>
<keyword evidence="6 8" id="KW-0472">Membrane</keyword>
<dbReference type="GO" id="GO:0005366">
    <property type="term" value="F:myo-inositol:proton symporter activity"/>
    <property type="evidence" value="ECO:0007669"/>
    <property type="project" value="TreeGrafter"/>
</dbReference>
<keyword evidence="3" id="KW-0813">Transport</keyword>
<feature type="transmembrane region" description="Helical" evidence="8">
    <location>
        <begin position="465"/>
        <end position="485"/>
    </location>
</feature>
<proteinExistence type="inferred from homology"/>
<dbReference type="PROSITE" id="PS00217">
    <property type="entry name" value="SUGAR_TRANSPORT_2"/>
    <property type="match status" value="1"/>
</dbReference>
<keyword evidence="4 8" id="KW-0812">Transmembrane</keyword>
<feature type="transmembrane region" description="Helical" evidence="8">
    <location>
        <begin position="133"/>
        <end position="151"/>
    </location>
</feature>
<feature type="transmembrane region" description="Helical" evidence="8">
    <location>
        <begin position="537"/>
        <end position="555"/>
    </location>
</feature>
<feature type="transmembrane region" description="Helical" evidence="8">
    <location>
        <begin position="309"/>
        <end position="331"/>
    </location>
</feature>
<evidence type="ECO:0000256" key="4">
    <source>
        <dbReference type="ARBA" id="ARBA00022692"/>
    </source>
</evidence>
<evidence type="ECO:0000259" key="9">
    <source>
        <dbReference type="PROSITE" id="PS50850"/>
    </source>
</evidence>
<dbReference type="GO" id="GO:0016324">
    <property type="term" value="C:apical plasma membrane"/>
    <property type="evidence" value="ECO:0007669"/>
    <property type="project" value="TreeGrafter"/>
</dbReference>
<keyword evidence="5 8" id="KW-1133">Transmembrane helix</keyword>
<dbReference type="InterPro" id="IPR003663">
    <property type="entry name" value="Sugar/inositol_transpt"/>
</dbReference>
<dbReference type="Gene3D" id="1.20.1250.20">
    <property type="entry name" value="MFS general substrate transporter like domains"/>
    <property type="match status" value="2"/>
</dbReference>
<evidence type="ECO:0000256" key="3">
    <source>
        <dbReference type="ARBA" id="ARBA00022448"/>
    </source>
</evidence>
<protein>
    <submittedName>
        <fullName evidence="10">Proton myo-inositol cotransporter</fullName>
    </submittedName>
</protein>
<feature type="transmembrane region" description="Helical" evidence="8">
    <location>
        <begin position="103"/>
        <end position="121"/>
    </location>
</feature>
<evidence type="ECO:0000256" key="8">
    <source>
        <dbReference type="SAM" id="Phobius"/>
    </source>
</evidence>